<keyword evidence="11" id="KW-1185">Reference proteome</keyword>
<keyword evidence="9" id="KW-0406">Ion transport</keyword>
<dbReference type="Proteomes" id="UP000632154">
    <property type="component" value="Unassembled WGS sequence"/>
</dbReference>
<comment type="caution">
    <text evidence="10">The sequence shown here is derived from an EMBL/GenBank/DDBJ whole genome shotgun (WGS) entry which is preliminary data.</text>
</comment>
<keyword evidence="3 9" id="KW-0812">Transmembrane</keyword>
<accession>A0ABQ3KFJ7</accession>
<feature type="transmembrane region" description="Helical" evidence="9">
    <location>
        <begin position="98"/>
        <end position="120"/>
    </location>
</feature>
<keyword evidence="2 9" id="KW-1003">Cell membrane</keyword>
<comment type="subcellular location">
    <subcellularLocation>
        <location evidence="1 9">Cell membrane</location>
        <topology evidence="1 9">Multi-pass membrane protein</topology>
    </subcellularLocation>
</comment>
<proteinExistence type="inferred from homology"/>
<feature type="transmembrane region" description="Helical" evidence="9">
    <location>
        <begin position="35"/>
        <end position="54"/>
    </location>
</feature>
<organism evidence="10 11">
    <name type="scientific">Deinococcus piscis</name>
    <dbReference type="NCBI Taxonomy" id="394230"/>
    <lineage>
        <taxon>Bacteria</taxon>
        <taxon>Thermotogati</taxon>
        <taxon>Deinococcota</taxon>
        <taxon>Deinococci</taxon>
        <taxon>Deinococcales</taxon>
        <taxon>Deinococcaceae</taxon>
        <taxon>Deinococcus</taxon>
    </lineage>
</organism>
<keyword evidence="5 9" id="KW-0472">Membrane</keyword>
<comment type="catalytic activity">
    <reaction evidence="8">
        <text>fluoride(in) = fluoride(out)</text>
        <dbReference type="Rhea" id="RHEA:76159"/>
        <dbReference type="ChEBI" id="CHEBI:17051"/>
    </reaction>
    <physiologicalReaction direction="left-to-right" evidence="8">
        <dbReference type="Rhea" id="RHEA:76160"/>
    </physiologicalReaction>
</comment>
<dbReference type="Pfam" id="PF02537">
    <property type="entry name" value="CRCB"/>
    <property type="match status" value="1"/>
</dbReference>
<evidence type="ECO:0000256" key="2">
    <source>
        <dbReference type="ARBA" id="ARBA00022475"/>
    </source>
</evidence>
<evidence type="ECO:0000256" key="6">
    <source>
        <dbReference type="ARBA" id="ARBA00023303"/>
    </source>
</evidence>
<evidence type="ECO:0000313" key="11">
    <source>
        <dbReference type="Proteomes" id="UP000632154"/>
    </source>
</evidence>
<evidence type="ECO:0000256" key="9">
    <source>
        <dbReference type="HAMAP-Rule" id="MF_00454"/>
    </source>
</evidence>
<keyword evidence="9" id="KW-0813">Transport</keyword>
<comment type="similarity">
    <text evidence="7 9">Belongs to the fluoride channel Fluc/FEX (TC 1.A.43) family.</text>
</comment>
<dbReference type="PANTHER" id="PTHR28259">
    <property type="entry name" value="FLUORIDE EXPORT PROTEIN 1-RELATED"/>
    <property type="match status" value="1"/>
</dbReference>
<evidence type="ECO:0000256" key="5">
    <source>
        <dbReference type="ARBA" id="ARBA00023136"/>
    </source>
</evidence>
<protein>
    <recommendedName>
        <fullName evidence="9">Fluoride-specific ion channel FluC</fullName>
    </recommendedName>
</protein>
<evidence type="ECO:0000256" key="1">
    <source>
        <dbReference type="ARBA" id="ARBA00004651"/>
    </source>
</evidence>
<keyword evidence="9" id="KW-0915">Sodium</keyword>
<feature type="binding site" evidence="9">
    <location>
        <position position="74"/>
    </location>
    <ligand>
        <name>Na(+)</name>
        <dbReference type="ChEBI" id="CHEBI:29101"/>
        <note>structural</note>
    </ligand>
</feature>
<keyword evidence="9" id="KW-0479">Metal-binding</keyword>
<keyword evidence="4 9" id="KW-1133">Transmembrane helix</keyword>
<dbReference type="PANTHER" id="PTHR28259:SF1">
    <property type="entry name" value="FLUORIDE EXPORT PROTEIN 1-RELATED"/>
    <property type="match status" value="1"/>
</dbReference>
<gene>
    <name evidence="9 10" type="primary">crcB</name>
    <name evidence="9" type="synonym">fluC</name>
    <name evidence="10" type="ORF">GCM10017783_21320</name>
</gene>
<comment type="function">
    <text evidence="9">Fluoride-specific ion channel. Important for reducing fluoride concentration in the cell, thus reducing its toxicity.</text>
</comment>
<dbReference type="HAMAP" id="MF_00454">
    <property type="entry name" value="FluC"/>
    <property type="match status" value="1"/>
</dbReference>
<dbReference type="EMBL" id="BNAL01000031">
    <property type="protein sequence ID" value="GHG08447.1"/>
    <property type="molecule type" value="Genomic_DNA"/>
</dbReference>
<name>A0ABQ3KFJ7_9DEIO</name>
<feature type="transmembrane region" description="Helical" evidence="9">
    <location>
        <begin position="66"/>
        <end position="86"/>
    </location>
</feature>
<feature type="binding site" evidence="9">
    <location>
        <position position="77"/>
    </location>
    <ligand>
        <name>Na(+)</name>
        <dbReference type="ChEBI" id="CHEBI:29101"/>
        <note>structural</note>
    </ligand>
</feature>
<evidence type="ECO:0000256" key="3">
    <source>
        <dbReference type="ARBA" id="ARBA00022692"/>
    </source>
</evidence>
<evidence type="ECO:0000256" key="4">
    <source>
        <dbReference type="ARBA" id="ARBA00022989"/>
    </source>
</evidence>
<dbReference type="NCBIfam" id="TIGR00494">
    <property type="entry name" value="crcB"/>
    <property type="match status" value="1"/>
</dbReference>
<evidence type="ECO:0000256" key="7">
    <source>
        <dbReference type="ARBA" id="ARBA00035120"/>
    </source>
</evidence>
<dbReference type="RefSeq" id="WP_189643731.1">
    <property type="nucleotide sequence ID" value="NZ_BNAL01000031.1"/>
</dbReference>
<evidence type="ECO:0000313" key="10">
    <source>
        <dbReference type="EMBL" id="GHG08447.1"/>
    </source>
</evidence>
<sequence>MTWLYIALGGAAGAVLRHAAGLLLAPLTLRAGWPLSVVLINVLGAFLMGLLLTLVGRGLLPDAARLALGTGLLGGFTTFSTFSVDLDQLLTRGAYGEAALYVGLSVGGGLMAAVLGRVLAQQL</sequence>
<reference evidence="11" key="1">
    <citation type="journal article" date="2019" name="Int. J. Syst. Evol. Microbiol.">
        <title>The Global Catalogue of Microorganisms (GCM) 10K type strain sequencing project: providing services to taxonomists for standard genome sequencing and annotation.</title>
        <authorList>
            <consortium name="The Broad Institute Genomics Platform"/>
            <consortium name="The Broad Institute Genome Sequencing Center for Infectious Disease"/>
            <person name="Wu L."/>
            <person name="Ma J."/>
        </authorList>
    </citation>
    <scope>NUCLEOTIDE SEQUENCE [LARGE SCALE GENOMIC DNA]</scope>
    <source>
        <strain evidence="11">CGMCC 1.18439</strain>
    </source>
</reference>
<comment type="activity regulation">
    <text evidence="9">Na(+) is not transported, but it plays an essential structural role and its presence is essential for fluoride channel function.</text>
</comment>
<evidence type="ECO:0000256" key="8">
    <source>
        <dbReference type="ARBA" id="ARBA00035585"/>
    </source>
</evidence>
<keyword evidence="6 9" id="KW-0407">Ion channel</keyword>
<dbReference type="InterPro" id="IPR003691">
    <property type="entry name" value="FluC"/>
</dbReference>